<dbReference type="AlphaFoldDB" id="T0QBE6"/>
<dbReference type="OrthoDB" id="68069at2759"/>
<dbReference type="PANTHER" id="PTHR35397">
    <property type="entry name" value="C2 DOMAIN-CONTAINING PROTEIN-RELATED"/>
    <property type="match status" value="1"/>
</dbReference>
<proteinExistence type="predicted"/>
<keyword evidence="2" id="KW-1185">Reference proteome</keyword>
<reference evidence="1 2" key="1">
    <citation type="submission" date="2012-04" db="EMBL/GenBank/DDBJ databases">
        <title>The Genome Sequence of Saprolegnia declina VS20.</title>
        <authorList>
            <consortium name="The Broad Institute Genome Sequencing Platform"/>
            <person name="Russ C."/>
            <person name="Nusbaum C."/>
            <person name="Tyler B."/>
            <person name="van West P."/>
            <person name="Dieguez-Uribeondo J."/>
            <person name="de Bruijn I."/>
            <person name="Tripathy S."/>
            <person name="Jiang R."/>
            <person name="Young S.K."/>
            <person name="Zeng Q."/>
            <person name="Gargeya S."/>
            <person name="Fitzgerald M."/>
            <person name="Haas B."/>
            <person name="Abouelleil A."/>
            <person name="Alvarado L."/>
            <person name="Arachchi H.M."/>
            <person name="Berlin A."/>
            <person name="Chapman S.B."/>
            <person name="Goldberg J."/>
            <person name="Griggs A."/>
            <person name="Gujja S."/>
            <person name="Hansen M."/>
            <person name="Howarth C."/>
            <person name="Imamovic A."/>
            <person name="Larimer J."/>
            <person name="McCowen C."/>
            <person name="Montmayeur A."/>
            <person name="Murphy C."/>
            <person name="Neiman D."/>
            <person name="Pearson M."/>
            <person name="Priest M."/>
            <person name="Roberts A."/>
            <person name="Saif S."/>
            <person name="Shea T."/>
            <person name="Sisk P."/>
            <person name="Sykes S."/>
            <person name="Wortman J."/>
            <person name="Nusbaum C."/>
            <person name="Birren B."/>
        </authorList>
    </citation>
    <scope>NUCLEOTIDE SEQUENCE [LARGE SCALE GENOMIC DNA]</scope>
    <source>
        <strain evidence="1 2">VS20</strain>
    </source>
</reference>
<dbReference type="InterPro" id="IPR013887">
    <property type="entry name" value="UPF0592"/>
</dbReference>
<evidence type="ECO:0000313" key="1">
    <source>
        <dbReference type="EMBL" id="EQC35234.1"/>
    </source>
</evidence>
<sequence>MAAWSLAFRDRVGDVMDGGLTVDLSMKAPLLDEMAALLEANPRSDGDAKPLQESMLALWVLLLSHVDKISVLKYKYMCYRLLEALVQRDEFLLLHLDFDFNTMDVRKDGDRDAWRLVHLYRKLVGDTFVHASSLLLRNTLSIELQRFCALVATRAYFVFPLLQAPFVDICNRRYCQHKPLRPTTLHEMLQAQRRAHLAKCTDTTFMDACPDLFHWGWLAKDTDAASLLPDDSPWRLVLASDGSLFVLFVQAFNACVASVTHRAGVHAPNWSMVPGYLDLMQLFALVVFDTTVWLSHVPSVGELTTSAMFPMTFSLVDQVLEGASRSMANPGMVQVLLPTVVVGLQQHTSWHPAGLTRSLRAISRWIHMASQPYVNSSAGGGNQSESSTTLQSLHLYPSFVPLGAMIPLLLQWLASKDDSVALPALLWVDAHLQHMPTDAKEQLVSTILHPKLFYNLFLHWSPHVRTAMHYLLTYQLYRHDRRHLQLHSDAALLLEHAHDVVKPDARSLAKVSESPNFMLDISSASKMETHVFVLTSPIVGVPPFPEALSIFVEVSLAEYAAMLTQYYVACDAAEASLGRRLYSDEVVAGPDIQHCLALCSTQI</sequence>
<dbReference type="EMBL" id="JH767152">
    <property type="protein sequence ID" value="EQC35234.1"/>
    <property type="molecule type" value="Genomic_DNA"/>
</dbReference>
<dbReference type="Pfam" id="PF08578">
    <property type="entry name" value="DUF1765"/>
    <property type="match status" value="1"/>
</dbReference>
<dbReference type="VEuPathDB" id="FungiDB:SDRG_07462"/>
<dbReference type="GeneID" id="19948189"/>
<dbReference type="OMA" id="KPLQESM"/>
<dbReference type="PANTHER" id="PTHR35397:SF1">
    <property type="entry name" value="ARMADILLO-LIKE HELICAL DOMAIN-CONTAINING PROTEIN"/>
    <property type="match status" value="1"/>
</dbReference>
<dbReference type="RefSeq" id="XP_008611518.1">
    <property type="nucleotide sequence ID" value="XM_008613296.1"/>
</dbReference>
<evidence type="ECO:0000313" key="2">
    <source>
        <dbReference type="Proteomes" id="UP000030762"/>
    </source>
</evidence>
<name>T0QBE6_SAPDV</name>
<dbReference type="Proteomes" id="UP000030762">
    <property type="component" value="Unassembled WGS sequence"/>
</dbReference>
<protein>
    <submittedName>
        <fullName evidence="1">Uncharacterized protein</fullName>
    </submittedName>
</protein>
<gene>
    <name evidence="1" type="ORF">SDRG_07462</name>
</gene>
<organism evidence="1 2">
    <name type="scientific">Saprolegnia diclina (strain VS20)</name>
    <dbReference type="NCBI Taxonomy" id="1156394"/>
    <lineage>
        <taxon>Eukaryota</taxon>
        <taxon>Sar</taxon>
        <taxon>Stramenopiles</taxon>
        <taxon>Oomycota</taxon>
        <taxon>Saprolegniomycetes</taxon>
        <taxon>Saprolegniales</taxon>
        <taxon>Saprolegniaceae</taxon>
        <taxon>Saprolegnia</taxon>
    </lineage>
</organism>
<dbReference type="InParanoid" id="T0QBE6"/>
<accession>T0QBE6</accession>